<keyword evidence="1" id="KW-0732">Signal</keyword>
<reference evidence="2 3" key="1">
    <citation type="submission" date="2014-09" db="EMBL/GenBank/DDBJ databases">
        <authorList>
            <person name="Ellenberger Sabrina"/>
        </authorList>
    </citation>
    <scope>NUCLEOTIDE SEQUENCE [LARGE SCALE GENOMIC DNA]</scope>
    <source>
        <strain evidence="2 3">CBS 412.66</strain>
    </source>
</reference>
<organism evidence="2 3">
    <name type="scientific">Parasitella parasitica</name>
    <dbReference type="NCBI Taxonomy" id="35722"/>
    <lineage>
        <taxon>Eukaryota</taxon>
        <taxon>Fungi</taxon>
        <taxon>Fungi incertae sedis</taxon>
        <taxon>Mucoromycota</taxon>
        <taxon>Mucoromycotina</taxon>
        <taxon>Mucoromycetes</taxon>
        <taxon>Mucorales</taxon>
        <taxon>Mucorineae</taxon>
        <taxon>Mucoraceae</taxon>
        <taxon>Parasitella</taxon>
    </lineage>
</organism>
<sequence>MGSSAVLFFTILAILTYVALAAPATTKSTAATVTSGTFHATATATSPYSMGSLPASIFPVLTGYPDEYESTTELDDGLLYLSEQDAGTSF</sequence>
<name>A0A0B7NGM7_9FUNG</name>
<dbReference type="OrthoDB" id="2263971at2759"/>
<dbReference type="Proteomes" id="UP000054107">
    <property type="component" value="Unassembled WGS sequence"/>
</dbReference>
<keyword evidence="3" id="KW-1185">Reference proteome</keyword>
<dbReference type="EMBL" id="LN731291">
    <property type="protein sequence ID" value="CEP14495.1"/>
    <property type="molecule type" value="Genomic_DNA"/>
</dbReference>
<accession>A0A0B7NGM7</accession>
<feature type="signal peptide" evidence="1">
    <location>
        <begin position="1"/>
        <end position="21"/>
    </location>
</feature>
<feature type="chain" id="PRO_5002121357" evidence="1">
    <location>
        <begin position="22"/>
        <end position="90"/>
    </location>
</feature>
<protein>
    <submittedName>
        <fullName evidence="2">Uncharacterized protein</fullName>
    </submittedName>
</protein>
<evidence type="ECO:0000313" key="2">
    <source>
        <dbReference type="EMBL" id="CEP14495.1"/>
    </source>
</evidence>
<dbReference type="AlphaFoldDB" id="A0A0B7NGM7"/>
<evidence type="ECO:0000313" key="3">
    <source>
        <dbReference type="Proteomes" id="UP000054107"/>
    </source>
</evidence>
<gene>
    <name evidence="2" type="primary">PARPA_08678.1 scaffold 33736</name>
</gene>
<proteinExistence type="predicted"/>
<evidence type="ECO:0000256" key="1">
    <source>
        <dbReference type="SAM" id="SignalP"/>
    </source>
</evidence>